<dbReference type="Gene3D" id="3.30.420.40">
    <property type="match status" value="1"/>
</dbReference>
<dbReference type="Proteomes" id="UP000178661">
    <property type="component" value="Unassembled WGS sequence"/>
</dbReference>
<dbReference type="AlphaFoldDB" id="A0A1F6Y3M5"/>
<accession>A0A1F6Y3M5</accession>
<evidence type="ECO:0008006" key="3">
    <source>
        <dbReference type="Google" id="ProtNLM"/>
    </source>
</evidence>
<gene>
    <name evidence="1" type="ORF">A3G98_00620</name>
</gene>
<protein>
    <recommendedName>
        <fullName evidence="3">SHS2 domain-containing protein</fullName>
    </recommendedName>
</protein>
<evidence type="ECO:0000313" key="1">
    <source>
        <dbReference type="EMBL" id="OGJ00991.1"/>
    </source>
</evidence>
<evidence type="ECO:0000313" key="2">
    <source>
        <dbReference type="Proteomes" id="UP000178661"/>
    </source>
</evidence>
<proteinExistence type="predicted"/>
<sequence length="317" mass="36363">MAKLGAPKRIFCVLSSPWHVSQARVIKLAKNTPFVFTSKLADSLIQKEISLFEEEHLTKYANTGSSFRSIEFKNIKTMLNGYETSQPLNQKVKEIEMTVFISISEELVLKKIEETIGQYFHFKEIKFSSFVIASFTIVRDIYINQENFLLIEIGGEVTDISMIKKNTLRESSSFPLGRNFIIRGVSSILRSSLDEAKSFISLFQNGHTALDMSKKLSPIIDKLKMEWLQKFQESLANLSNDISIPETIYMVVDKDLAGFFCETIENEQFNQYTLTESKFKVVFLSVEVFHGMATFEENIVRDSGLIIDSIYINRFLK</sequence>
<name>A0A1F6Y3M5_9BACT</name>
<comment type="caution">
    <text evidence="1">The sequence shown here is derived from an EMBL/GenBank/DDBJ whole genome shotgun (WGS) entry which is preliminary data.</text>
</comment>
<reference evidence="1 2" key="1">
    <citation type="journal article" date="2016" name="Nat. Commun.">
        <title>Thousands of microbial genomes shed light on interconnected biogeochemical processes in an aquifer system.</title>
        <authorList>
            <person name="Anantharaman K."/>
            <person name="Brown C.T."/>
            <person name="Hug L.A."/>
            <person name="Sharon I."/>
            <person name="Castelle C.J."/>
            <person name="Probst A.J."/>
            <person name="Thomas B.C."/>
            <person name="Singh A."/>
            <person name="Wilkins M.J."/>
            <person name="Karaoz U."/>
            <person name="Brodie E.L."/>
            <person name="Williams K.H."/>
            <person name="Hubbard S.S."/>
            <person name="Banfield J.F."/>
        </authorList>
    </citation>
    <scope>NUCLEOTIDE SEQUENCE [LARGE SCALE GENOMIC DNA]</scope>
</reference>
<organism evidence="1 2">
    <name type="scientific">Candidatus Nomurabacteria bacterium RIFCSPLOWO2_12_FULL_37_8</name>
    <dbReference type="NCBI Taxonomy" id="1801793"/>
    <lineage>
        <taxon>Bacteria</taxon>
        <taxon>Candidatus Nomuraibacteriota</taxon>
    </lineage>
</organism>
<dbReference type="EMBL" id="MFVR01000029">
    <property type="protein sequence ID" value="OGJ00991.1"/>
    <property type="molecule type" value="Genomic_DNA"/>
</dbReference>